<evidence type="ECO:0000256" key="18">
    <source>
        <dbReference type="PIRSR" id="PIRSR017689-50"/>
    </source>
</evidence>
<evidence type="ECO:0000256" key="5">
    <source>
        <dbReference type="ARBA" id="ARBA00012464"/>
    </source>
</evidence>
<dbReference type="PANTHER" id="PTHR12944">
    <property type="entry name" value="SOLUBLE LIVER ANTIGEN/LIVER PANCREAS ANTIGEN"/>
    <property type="match status" value="1"/>
</dbReference>
<keyword evidence="20" id="KW-1185">Reference proteome</keyword>
<keyword evidence="9" id="KW-0694">RNA-binding</keyword>
<dbReference type="EC" id="2.9.1.2" evidence="5"/>
<evidence type="ECO:0000256" key="1">
    <source>
        <dbReference type="ARBA" id="ARBA00001933"/>
    </source>
</evidence>
<feature type="binding site" evidence="17">
    <location>
        <position position="341"/>
    </location>
    <ligand>
        <name>tRNA</name>
        <dbReference type="ChEBI" id="CHEBI:17843"/>
    </ligand>
</feature>
<sequence length="444" mass="48142">MEKASFDAVEDLLSPSYCRVAREVRRSWETQKEKKFLCVCRLPPSPSGFPGRPLPRVCARCGAAAYTAPASPPHILLSQRQLPEAGWTSLQIEHLLLELAATDANNQPDQASVGEREGHIFALQPKAVGSSLSAARCLPVPIATGMSMSAMTAEAHRLLCVISTTSAFAPRQPDMILQIAQLCKKMGVFHLVNNAYGLQCSKCCALVEQGCSAGRVDLVVSSCDKNFLTPVGGALIYGPAPELVSRVSACYPGRASISPILDLLITLLEMGKVGLKQLLRDRKELFAWFKEELTTLCASLGLRVLPSPRNKISIAVDLSTLKSEAYEDRGPSFLGSQLFFRRCSGLRVVTPSAAATQLAGISLQSFGSHCRFPVPYCAMACAIGAKKEELQLFLQRFGRLIGQARNTSLPVAPPHQAETEEPRSGDRHPSAKEEERQYSEGETS</sequence>
<evidence type="ECO:0000256" key="8">
    <source>
        <dbReference type="ARBA" id="ARBA00022679"/>
    </source>
</evidence>
<evidence type="ECO:0000256" key="19">
    <source>
        <dbReference type="SAM" id="MobiDB-lite"/>
    </source>
</evidence>
<evidence type="ECO:0000313" key="20">
    <source>
        <dbReference type="Proteomes" id="UP000515125"/>
    </source>
</evidence>
<gene>
    <name evidence="21" type="primary">LOC34619814</name>
</gene>
<evidence type="ECO:0000256" key="11">
    <source>
        <dbReference type="ARBA" id="ARBA00022917"/>
    </source>
</evidence>
<evidence type="ECO:0000256" key="4">
    <source>
        <dbReference type="ARBA" id="ARBA00007037"/>
    </source>
</evidence>
<feature type="region of interest" description="Disordered" evidence="19">
    <location>
        <begin position="407"/>
        <end position="444"/>
    </location>
</feature>
<comment type="pathway">
    <text evidence="3">Aminoacyl-tRNA biosynthesis; selenocysteinyl-tRNA(Sec) biosynthesis; selenocysteinyl-tRNA(Sec) from L-seryl-tRNA(Sec) (archaeal/eukaryal route): step 2/2.</text>
</comment>
<evidence type="ECO:0000256" key="10">
    <source>
        <dbReference type="ARBA" id="ARBA00022898"/>
    </source>
</evidence>
<dbReference type="GO" id="GO:0001717">
    <property type="term" value="P:conversion of seryl-tRNAsec to selenocys-tRNAsec"/>
    <property type="evidence" value="ECO:0007669"/>
    <property type="project" value="UniProtKB-UniRule"/>
</dbReference>
<dbReference type="OrthoDB" id="330769at2759"/>
<comment type="catalytic activity">
    <reaction evidence="16">
        <text>O-phospho-L-seryl-tRNA(Sec) + selenophosphate + H2O = L-selenocysteinyl-tRNA(Sec) + 2 phosphate</text>
        <dbReference type="Rhea" id="RHEA:25041"/>
        <dbReference type="Rhea" id="RHEA-COMP:9743"/>
        <dbReference type="Rhea" id="RHEA-COMP:9947"/>
        <dbReference type="ChEBI" id="CHEBI:15377"/>
        <dbReference type="ChEBI" id="CHEBI:16144"/>
        <dbReference type="ChEBI" id="CHEBI:43474"/>
        <dbReference type="ChEBI" id="CHEBI:78551"/>
        <dbReference type="ChEBI" id="CHEBI:78573"/>
        <dbReference type="EC" id="2.9.1.2"/>
    </reaction>
</comment>
<keyword evidence="7" id="KW-0820">tRNA-binding</keyword>
<evidence type="ECO:0000256" key="17">
    <source>
        <dbReference type="PIRSR" id="PIRSR017689-1"/>
    </source>
</evidence>
<dbReference type="InterPro" id="IPR015424">
    <property type="entry name" value="PyrdxlP-dep_Trfase"/>
</dbReference>
<evidence type="ECO:0000256" key="7">
    <source>
        <dbReference type="ARBA" id="ARBA00022555"/>
    </source>
</evidence>
<evidence type="ECO:0000256" key="3">
    <source>
        <dbReference type="ARBA" id="ARBA00004822"/>
    </source>
</evidence>
<reference evidence="21" key="1">
    <citation type="submission" date="2025-08" db="UniProtKB">
        <authorList>
            <consortium name="RefSeq"/>
        </authorList>
    </citation>
    <scope>IDENTIFICATION</scope>
</reference>
<keyword evidence="11" id="KW-0648">Protein biosynthesis</keyword>
<feature type="binding site" evidence="17">
    <location>
        <position position="254"/>
    </location>
    <ligand>
        <name>substrate</name>
    </ligand>
</feature>
<keyword evidence="10" id="KW-0663">Pyridoxal phosphate</keyword>
<dbReference type="GO" id="GO:0000049">
    <property type="term" value="F:tRNA binding"/>
    <property type="evidence" value="ECO:0007669"/>
    <property type="project" value="UniProtKB-UniRule"/>
</dbReference>
<dbReference type="RefSeq" id="XP_026194171.1">
    <property type="nucleotide sequence ID" value="XM_026338386.1"/>
</dbReference>
<organism evidence="20 21">
    <name type="scientific">Cyclospora cayetanensis</name>
    <dbReference type="NCBI Taxonomy" id="88456"/>
    <lineage>
        <taxon>Eukaryota</taxon>
        <taxon>Sar</taxon>
        <taxon>Alveolata</taxon>
        <taxon>Apicomplexa</taxon>
        <taxon>Conoidasida</taxon>
        <taxon>Coccidia</taxon>
        <taxon>Eucoccidiorida</taxon>
        <taxon>Eimeriorina</taxon>
        <taxon>Eimeriidae</taxon>
        <taxon>Cyclospora</taxon>
    </lineage>
</organism>
<evidence type="ECO:0000256" key="12">
    <source>
        <dbReference type="ARBA" id="ARBA00023266"/>
    </source>
</evidence>
<dbReference type="InterPro" id="IPR008829">
    <property type="entry name" value="SepSecS/SepCysS"/>
</dbReference>
<evidence type="ECO:0000256" key="13">
    <source>
        <dbReference type="ARBA" id="ARBA00030669"/>
    </source>
</evidence>
<feature type="compositionally biased region" description="Basic and acidic residues" evidence="19">
    <location>
        <begin position="417"/>
        <end position="444"/>
    </location>
</feature>
<evidence type="ECO:0000256" key="9">
    <source>
        <dbReference type="ARBA" id="ARBA00022884"/>
    </source>
</evidence>
<feature type="modified residue" description="N6-(pyridoxal phosphate)lysine" evidence="18">
    <location>
        <position position="225"/>
    </location>
</feature>
<dbReference type="NCBIfam" id="TIGR03531">
    <property type="entry name" value="selenium_SpcS"/>
    <property type="match status" value="1"/>
</dbReference>
<dbReference type="InterPro" id="IPR019872">
    <property type="entry name" value="Sec-tRNA_Se_transferase"/>
</dbReference>
<dbReference type="Pfam" id="PF05889">
    <property type="entry name" value="SepSecS"/>
    <property type="match status" value="1"/>
</dbReference>
<evidence type="ECO:0000256" key="6">
    <source>
        <dbReference type="ARBA" id="ARBA00021963"/>
    </source>
</evidence>
<proteinExistence type="inferred from homology"/>
<dbReference type="GO" id="GO:0001514">
    <property type="term" value="P:selenocysteine incorporation"/>
    <property type="evidence" value="ECO:0007669"/>
    <property type="project" value="TreeGrafter"/>
</dbReference>
<evidence type="ECO:0000256" key="15">
    <source>
        <dbReference type="ARBA" id="ARBA00032693"/>
    </source>
</evidence>
<comment type="cofactor">
    <cofactor evidence="1">
        <name>pyridoxal 5'-phosphate</name>
        <dbReference type="ChEBI" id="CHEBI:597326"/>
    </cofactor>
</comment>
<dbReference type="GO" id="GO:0005737">
    <property type="term" value="C:cytoplasm"/>
    <property type="evidence" value="ECO:0007669"/>
    <property type="project" value="UniProtKB-SubCell"/>
</dbReference>
<dbReference type="Proteomes" id="UP000515125">
    <property type="component" value="Unplaced"/>
</dbReference>
<protein>
    <recommendedName>
        <fullName evidence="6">O-phosphoseryl-tRNA(Sec) selenium transferase</fullName>
        <ecNumber evidence="5">2.9.1.2</ecNumber>
    </recommendedName>
    <alternativeName>
        <fullName evidence="13">Selenocysteine synthase</fullName>
    </alternativeName>
    <alternativeName>
        <fullName evidence="14">Selenocysteinyl-tRNA(Sec) synthase</fullName>
    </alternativeName>
    <alternativeName>
        <fullName evidence="15">Sep-tRNA:Sec-tRNA synthase</fullName>
    </alternativeName>
</protein>
<dbReference type="PANTHER" id="PTHR12944:SF2">
    <property type="entry name" value="O-PHOSPHOSERYL-TRNA(SEC) SELENIUM TRANSFERASE"/>
    <property type="match status" value="1"/>
</dbReference>
<accession>A0A6P6S1Y8</accession>
<dbReference type="Gene3D" id="3.40.640.10">
    <property type="entry name" value="Type I PLP-dependent aspartate aminotransferase-like (Major domain)"/>
    <property type="match status" value="2"/>
</dbReference>
<dbReference type="InterPro" id="IPR015421">
    <property type="entry name" value="PyrdxlP-dep_Trfase_major"/>
</dbReference>
<evidence type="ECO:0000313" key="21">
    <source>
        <dbReference type="RefSeq" id="XP_026194171.1"/>
    </source>
</evidence>
<dbReference type="SUPFAM" id="SSF53383">
    <property type="entry name" value="PLP-dependent transferases"/>
    <property type="match status" value="1"/>
</dbReference>
<dbReference type="AlphaFoldDB" id="A0A6P6S1Y8"/>
<keyword evidence="12" id="KW-0711">Selenium</keyword>
<keyword evidence="8 21" id="KW-0808">Transferase</keyword>
<evidence type="ECO:0000256" key="14">
    <source>
        <dbReference type="ARBA" id="ARBA00032048"/>
    </source>
</evidence>
<name>A0A6P6S1Y8_9EIME</name>
<comment type="similarity">
    <text evidence="4">Belongs to the SepSecS family.</text>
</comment>
<evidence type="ECO:0000256" key="16">
    <source>
        <dbReference type="ARBA" id="ARBA00048808"/>
    </source>
</evidence>
<dbReference type="GeneID" id="34619814"/>
<dbReference type="UniPathway" id="UPA00906">
    <property type="reaction ID" value="UER00898"/>
</dbReference>
<dbReference type="GO" id="GO:0098621">
    <property type="term" value="F:O-phosphoseryl-tRNA(Sec) selenium transferase activity"/>
    <property type="evidence" value="ECO:0007669"/>
    <property type="project" value="UniProtKB-EC"/>
</dbReference>
<comment type="function">
    <text evidence="2">Converts O-phosphoseryl-tRNA(Sec) to selenocysteinyl-tRNA(Sec) required for selenoprotein biosynthesis.</text>
</comment>
<evidence type="ECO:0000256" key="2">
    <source>
        <dbReference type="ARBA" id="ARBA00002552"/>
    </source>
</evidence>